<name>A0A198A9T2_9BACL</name>
<evidence type="ECO:0000256" key="3">
    <source>
        <dbReference type="ARBA" id="ARBA00023163"/>
    </source>
</evidence>
<dbReference type="PANTHER" id="PTHR43280:SF2">
    <property type="entry name" value="HTH-TYPE TRANSCRIPTIONAL REGULATOR EXSA"/>
    <property type="match status" value="1"/>
</dbReference>
<evidence type="ECO:0000256" key="2">
    <source>
        <dbReference type="ARBA" id="ARBA00023125"/>
    </source>
</evidence>
<reference evidence="5 6" key="1">
    <citation type="submission" date="2016-05" db="EMBL/GenBank/DDBJ databases">
        <title>Paenibacillus sp. 1ZS3-15 nov., isolated from the rhizosphere soil.</title>
        <authorList>
            <person name="Zhang X.X."/>
            <person name="Zhang J."/>
        </authorList>
    </citation>
    <scope>NUCLEOTIDE SEQUENCE [LARGE SCALE GENOMIC DNA]</scope>
    <source>
        <strain evidence="5 6">1ZS3-15</strain>
    </source>
</reference>
<dbReference type="RefSeq" id="WP_068664787.1">
    <property type="nucleotide sequence ID" value="NZ_LYPB01000069.1"/>
</dbReference>
<dbReference type="SUPFAM" id="SSF46689">
    <property type="entry name" value="Homeodomain-like"/>
    <property type="match status" value="1"/>
</dbReference>
<dbReference type="InterPro" id="IPR037923">
    <property type="entry name" value="HTH-like"/>
</dbReference>
<dbReference type="EMBL" id="LYPB01000069">
    <property type="protein sequence ID" value="OAS17826.1"/>
    <property type="molecule type" value="Genomic_DNA"/>
</dbReference>
<feature type="domain" description="HTH araC/xylS-type" evidence="4">
    <location>
        <begin position="176"/>
        <end position="274"/>
    </location>
</feature>
<dbReference type="InterPro" id="IPR003313">
    <property type="entry name" value="AraC-bd"/>
</dbReference>
<dbReference type="InterPro" id="IPR009057">
    <property type="entry name" value="Homeodomain-like_sf"/>
</dbReference>
<dbReference type="Pfam" id="PF12833">
    <property type="entry name" value="HTH_18"/>
    <property type="match status" value="1"/>
</dbReference>
<evidence type="ECO:0000256" key="1">
    <source>
        <dbReference type="ARBA" id="ARBA00023015"/>
    </source>
</evidence>
<sequence length="279" mass="31666">MLNKPNKSGPIYHLPLVGEPPPLSVQFLGINYCEKDYKNIRMLATITVFGYVLSGQGVVKVDSQSHTACEGDLFILPAGSYHEVIADNHHEEQWSYIWLNISGNWMIKMLEAYQLLPHIVTKDSGLAHLFHEALATAQQTSVENMQTELQIILMRIIVDLSDTVRKRGNALTATVQAIKQVLDNSILHPYDSRGLSSQIDLSLKQMNRLFKREVGTTIYNYVISKKIESAKLMLLDTRMTISDIGYKLGYEDPHYFSNLFQSKTSVRPSDFRRIFSQNG</sequence>
<organism evidence="5 6">
    <name type="scientific">Paenibacillus oryzisoli</name>
    <dbReference type="NCBI Taxonomy" id="1850517"/>
    <lineage>
        <taxon>Bacteria</taxon>
        <taxon>Bacillati</taxon>
        <taxon>Bacillota</taxon>
        <taxon>Bacilli</taxon>
        <taxon>Bacillales</taxon>
        <taxon>Paenibacillaceae</taxon>
        <taxon>Paenibacillus</taxon>
    </lineage>
</organism>
<dbReference type="Proteomes" id="UP000078454">
    <property type="component" value="Unassembled WGS sequence"/>
</dbReference>
<dbReference type="PROSITE" id="PS01124">
    <property type="entry name" value="HTH_ARAC_FAMILY_2"/>
    <property type="match status" value="1"/>
</dbReference>
<evidence type="ECO:0000313" key="5">
    <source>
        <dbReference type="EMBL" id="OAS17826.1"/>
    </source>
</evidence>
<keyword evidence="2" id="KW-0238">DNA-binding</keyword>
<proteinExistence type="predicted"/>
<keyword evidence="1" id="KW-0805">Transcription regulation</keyword>
<accession>A0A198A9T2</accession>
<dbReference type="InterPro" id="IPR014710">
    <property type="entry name" value="RmlC-like_jellyroll"/>
</dbReference>
<dbReference type="GO" id="GO:0043565">
    <property type="term" value="F:sequence-specific DNA binding"/>
    <property type="evidence" value="ECO:0007669"/>
    <property type="project" value="InterPro"/>
</dbReference>
<keyword evidence="6" id="KW-1185">Reference proteome</keyword>
<evidence type="ECO:0000259" key="4">
    <source>
        <dbReference type="PROSITE" id="PS01124"/>
    </source>
</evidence>
<dbReference type="Gene3D" id="1.10.10.60">
    <property type="entry name" value="Homeodomain-like"/>
    <property type="match status" value="1"/>
</dbReference>
<protein>
    <recommendedName>
        <fullName evidence="4">HTH araC/xylS-type domain-containing protein</fullName>
    </recommendedName>
</protein>
<dbReference type="Pfam" id="PF02311">
    <property type="entry name" value="AraC_binding"/>
    <property type="match status" value="1"/>
</dbReference>
<dbReference type="AlphaFoldDB" id="A0A198A9T2"/>
<dbReference type="GO" id="GO:0003700">
    <property type="term" value="F:DNA-binding transcription factor activity"/>
    <property type="evidence" value="ECO:0007669"/>
    <property type="project" value="InterPro"/>
</dbReference>
<dbReference type="SUPFAM" id="SSF51215">
    <property type="entry name" value="Regulatory protein AraC"/>
    <property type="match status" value="1"/>
</dbReference>
<dbReference type="Gene3D" id="2.60.120.10">
    <property type="entry name" value="Jelly Rolls"/>
    <property type="match status" value="1"/>
</dbReference>
<evidence type="ECO:0000313" key="6">
    <source>
        <dbReference type="Proteomes" id="UP000078454"/>
    </source>
</evidence>
<dbReference type="InterPro" id="IPR018060">
    <property type="entry name" value="HTH_AraC"/>
</dbReference>
<comment type="caution">
    <text evidence="5">The sequence shown here is derived from an EMBL/GenBank/DDBJ whole genome shotgun (WGS) entry which is preliminary data.</text>
</comment>
<dbReference type="SMART" id="SM00342">
    <property type="entry name" value="HTH_ARAC"/>
    <property type="match status" value="1"/>
</dbReference>
<gene>
    <name evidence="5" type="ORF">A8708_27780</name>
</gene>
<dbReference type="PANTHER" id="PTHR43280">
    <property type="entry name" value="ARAC-FAMILY TRANSCRIPTIONAL REGULATOR"/>
    <property type="match status" value="1"/>
</dbReference>
<dbReference type="STRING" id="1850517.A8708_27780"/>
<keyword evidence="3" id="KW-0804">Transcription</keyword>